<dbReference type="Gene3D" id="1.10.240.10">
    <property type="entry name" value="Tyrosyl-Transfer RNA Synthetase"/>
    <property type="match status" value="1"/>
</dbReference>
<dbReference type="InterPro" id="IPR014729">
    <property type="entry name" value="Rossmann-like_a/b/a_fold"/>
</dbReference>
<dbReference type="GO" id="GO:0005829">
    <property type="term" value="C:cytosol"/>
    <property type="evidence" value="ECO:0007669"/>
    <property type="project" value="TreeGrafter"/>
</dbReference>
<dbReference type="PANTHER" id="PTHR43766">
    <property type="entry name" value="TRYPTOPHAN--TRNA LIGASE, MITOCHONDRIAL"/>
    <property type="match status" value="1"/>
</dbReference>
<evidence type="ECO:0000313" key="12">
    <source>
        <dbReference type="Proteomes" id="UP000176614"/>
    </source>
</evidence>
<keyword evidence="6 10" id="KW-0648">Protein biosynthesis</keyword>
<accession>A0A1F4W2F0</accession>
<comment type="similarity">
    <text evidence="1 10">Belongs to the class-I aminoacyl-tRNA synthetase family.</text>
</comment>
<comment type="caution">
    <text evidence="11">The sequence shown here is derived from an EMBL/GenBank/DDBJ whole genome shotgun (WGS) entry which is preliminary data.</text>
</comment>
<dbReference type="Gene3D" id="3.40.50.620">
    <property type="entry name" value="HUPs"/>
    <property type="match status" value="1"/>
</dbReference>
<dbReference type="InterPro" id="IPR001412">
    <property type="entry name" value="aa-tRNA-synth_I_CS"/>
</dbReference>
<evidence type="ECO:0000256" key="9">
    <source>
        <dbReference type="NCBIfam" id="TIGR00233"/>
    </source>
</evidence>
<proteinExistence type="inferred from homology"/>
<dbReference type="PANTHER" id="PTHR43766:SF1">
    <property type="entry name" value="TRYPTOPHAN--TRNA LIGASE, MITOCHONDRIAL"/>
    <property type="match status" value="1"/>
</dbReference>
<dbReference type="GO" id="GO:0005524">
    <property type="term" value="F:ATP binding"/>
    <property type="evidence" value="ECO:0007669"/>
    <property type="project" value="UniProtKB-KW"/>
</dbReference>
<evidence type="ECO:0000313" key="11">
    <source>
        <dbReference type="EMBL" id="OGC63594.1"/>
    </source>
</evidence>
<dbReference type="SUPFAM" id="SSF52374">
    <property type="entry name" value="Nucleotidylyl transferase"/>
    <property type="match status" value="1"/>
</dbReference>
<evidence type="ECO:0000256" key="7">
    <source>
        <dbReference type="ARBA" id="ARBA00023146"/>
    </source>
</evidence>
<dbReference type="InterPro" id="IPR050203">
    <property type="entry name" value="Trp-tRNA_synthetase"/>
</dbReference>
<dbReference type="GO" id="GO:0004830">
    <property type="term" value="F:tryptophan-tRNA ligase activity"/>
    <property type="evidence" value="ECO:0007669"/>
    <property type="project" value="UniProtKB-UniRule"/>
</dbReference>
<keyword evidence="5 10" id="KW-0067">ATP-binding</keyword>
<sequence>MKNRILTGIRPTGPLHLGHYVGALQQWVPLQRNNECFFLIADYQAMTTHAEDPSLIRRSVRDVVLDWMSVGLNPHKRNVHFVLQSKVPELNQLYTLLSMVTPKSWIDQNPTVKAELATLKHAATLGFFDYPVSQAADILMMSFPNGDPRSEKLLVPVGEDQVPHLEATNRIARAFNRTYNNKVFTECRASVGEIGRLVGTDGQTKMSKSLGNAIMLSDSPEEVRRKVMSMFTDPKRIRPDIPGTVEGNPVFIYLDAFGKDKRKIDEYKRRYQKGTVGDVEVKKYLIETLEIFLTPIRIRRQLALRENMGTILESGTRAARKIAKITLNQALKAAGMDYEDLES</sequence>
<evidence type="ECO:0000256" key="6">
    <source>
        <dbReference type="ARBA" id="ARBA00022917"/>
    </source>
</evidence>
<dbReference type="EC" id="6.1.1.2" evidence="2 9"/>
<name>A0A1F4W2F0_UNCKA</name>
<keyword evidence="7 10" id="KW-0030">Aminoacyl-tRNA synthetase</keyword>
<dbReference type="GO" id="GO:0006436">
    <property type="term" value="P:tryptophanyl-tRNA aminoacylation"/>
    <property type="evidence" value="ECO:0007669"/>
    <property type="project" value="UniProtKB-UniRule"/>
</dbReference>
<dbReference type="NCBIfam" id="TIGR00233">
    <property type="entry name" value="trpS"/>
    <property type="match status" value="1"/>
</dbReference>
<evidence type="ECO:0000256" key="8">
    <source>
        <dbReference type="ARBA" id="ARBA00049929"/>
    </source>
</evidence>
<dbReference type="InterPro" id="IPR002306">
    <property type="entry name" value="Trp-tRNA-ligase"/>
</dbReference>
<dbReference type="CDD" id="cd00806">
    <property type="entry name" value="TrpRS_core"/>
    <property type="match status" value="1"/>
</dbReference>
<dbReference type="Pfam" id="PF00579">
    <property type="entry name" value="tRNA-synt_1b"/>
    <property type="match status" value="1"/>
</dbReference>
<dbReference type="EMBL" id="MEVT01000005">
    <property type="protein sequence ID" value="OGC63594.1"/>
    <property type="molecule type" value="Genomic_DNA"/>
</dbReference>
<comment type="catalytic activity">
    <reaction evidence="8">
        <text>tRNA(Trp) + L-tryptophan + ATP = L-tryptophyl-tRNA(Trp) + AMP + diphosphate + H(+)</text>
        <dbReference type="Rhea" id="RHEA:24080"/>
        <dbReference type="Rhea" id="RHEA-COMP:9671"/>
        <dbReference type="Rhea" id="RHEA-COMP:9705"/>
        <dbReference type="ChEBI" id="CHEBI:15378"/>
        <dbReference type="ChEBI" id="CHEBI:30616"/>
        <dbReference type="ChEBI" id="CHEBI:33019"/>
        <dbReference type="ChEBI" id="CHEBI:57912"/>
        <dbReference type="ChEBI" id="CHEBI:78442"/>
        <dbReference type="ChEBI" id="CHEBI:78535"/>
        <dbReference type="ChEBI" id="CHEBI:456215"/>
        <dbReference type="EC" id="6.1.1.2"/>
    </reaction>
</comment>
<dbReference type="AlphaFoldDB" id="A0A1F4W2F0"/>
<reference evidence="11 12" key="1">
    <citation type="journal article" date="2016" name="Nat. Commun.">
        <title>Thousands of microbial genomes shed light on interconnected biogeochemical processes in an aquifer system.</title>
        <authorList>
            <person name="Anantharaman K."/>
            <person name="Brown C.T."/>
            <person name="Hug L.A."/>
            <person name="Sharon I."/>
            <person name="Castelle C.J."/>
            <person name="Probst A.J."/>
            <person name="Thomas B.C."/>
            <person name="Singh A."/>
            <person name="Wilkins M.J."/>
            <person name="Karaoz U."/>
            <person name="Brodie E.L."/>
            <person name="Williams K.H."/>
            <person name="Hubbard S.S."/>
            <person name="Banfield J.F."/>
        </authorList>
    </citation>
    <scope>NUCLEOTIDE SEQUENCE [LARGE SCALE GENOMIC DNA]</scope>
</reference>
<protein>
    <recommendedName>
        <fullName evidence="2 9">Tryptophan--tRNA ligase</fullName>
        <ecNumber evidence="2 9">6.1.1.2</ecNumber>
    </recommendedName>
</protein>
<dbReference type="PROSITE" id="PS00178">
    <property type="entry name" value="AA_TRNA_LIGASE_I"/>
    <property type="match status" value="1"/>
</dbReference>
<evidence type="ECO:0000256" key="10">
    <source>
        <dbReference type="RuleBase" id="RU363036"/>
    </source>
</evidence>
<gene>
    <name evidence="11" type="ORF">A2264_04465</name>
</gene>
<dbReference type="FunFam" id="1.10.240.10:FF:000005">
    <property type="entry name" value="Tryptophan--tRNA ligase"/>
    <property type="match status" value="1"/>
</dbReference>
<organism evidence="11 12">
    <name type="scientific">candidate division WWE3 bacterium RIFOXYA2_FULL_46_9</name>
    <dbReference type="NCBI Taxonomy" id="1802636"/>
    <lineage>
        <taxon>Bacteria</taxon>
        <taxon>Katanobacteria</taxon>
    </lineage>
</organism>
<dbReference type="InterPro" id="IPR002305">
    <property type="entry name" value="aa-tRNA-synth_Ic"/>
</dbReference>
<evidence type="ECO:0000256" key="1">
    <source>
        <dbReference type="ARBA" id="ARBA00005594"/>
    </source>
</evidence>
<evidence type="ECO:0000256" key="3">
    <source>
        <dbReference type="ARBA" id="ARBA00022598"/>
    </source>
</evidence>
<dbReference type="Proteomes" id="UP000176614">
    <property type="component" value="Unassembled WGS sequence"/>
</dbReference>
<evidence type="ECO:0000256" key="4">
    <source>
        <dbReference type="ARBA" id="ARBA00022741"/>
    </source>
</evidence>
<dbReference type="PRINTS" id="PR01039">
    <property type="entry name" value="TRNASYNTHTRP"/>
</dbReference>
<evidence type="ECO:0000256" key="2">
    <source>
        <dbReference type="ARBA" id="ARBA00013161"/>
    </source>
</evidence>
<keyword evidence="3 10" id="KW-0436">Ligase</keyword>
<evidence type="ECO:0000256" key="5">
    <source>
        <dbReference type="ARBA" id="ARBA00022840"/>
    </source>
</evidence>
<keyword evidence="4 10" id="KW-0547">Nucleotide-binding</keyword>